<proteinExistence type="predicted"/>
<dbReference type="Pfam" id="PF07727">
    <property type="entry name" value="RVT_2"/>
    <property type="match status" value="1"/>
</dbReference>
<dbReference type="OrthoDB" id="8069008at2759"/>
<dbReference type="EMBL" id="SMMG02000003">
    <property type="protein sequence ID" value="KAA3481176.1"/>
    <property type="molecule type" value="Genomic_DNA"/>
</dbReference>
<sequence>MKEEINSQKKRNNTWELAELAKGKKSIGEKWVYKTKFKRNGEIDKDICFGCKLRQCSYGSFHSCSEFVEGLSIRCKVNLSTRIIARRGIQAKKELYRQKQAPRAWYSRIDAYFAKEGFCKCPHEHTLFIKLDGNGKLLVVSLR</sequence>
<evidence type="ECO:0000313" key="3">
    <source>
        <dbReference type="Proteomes" id="UP000325315"/>
    </source>
</evidence>
<accession>A0A5B6WJ30</accession>
<keyword evidence="3" id="KW-1185">Reference proteome</keyword>
<feature type="domain" description="Reverse transcriptase Ty1/copia-type" evidence="1">
    <location>
        <begin position="89"/>
        <end position="139"/>
    </location>
</feature>
<organism evidence="2 3">
    <name type="scientific">Gossypium australe</name>
    <dbReference type="NCBI Taxonomy" id="47621"/>
    <lineage>
        <taxon>Eukaryota</taxon>
        <taxon>Viridiplantae</taxon>
        <taxon>Streptophyta</taxon>
        <taxon>Embryophyta</taxon>
        <taxon>Tracheophyta</taxon>
        <taxon>Spermatophyta</taxon>
        <taxon>Magnoliopsida</taxon>
        <taxon>eudicotyledons</taxon>
        <taxon>Gunneridae</taxon>
        <taxon>Pentapetalae</taxon>
        <taxon>rosids</taxon>
        <taxon>malvids</taxon>
        <taxon>Malvales</taxon>
        <taxon>Malvaceae</taxon>
        <taxon>Malvoideae</taxon>
        <taxon>Gossypium</taxon>
    </lineage>
</organism>
<name>A0A5B6WJ30_9ROSI</name>
<comment type="caution">
    <text evidence="2">The sequence shown here is derived from an EMBL/GenBank/DDBJ whole genome shotgun (WGS) entry which is preliminary data.</text>
</comment>
<dbReference type="InterPro" id="IPR013103">
    <property type="entry name" value="RVT_2"/>
</dbReference>
<protein>
    <submittedName>
        <fullName evidence="2">Retrovirus-related Pol polyprotein from transposon TNT 1-94</fullName>
    </submittedName>
</protein>
<evidence type="ECO:0000259" key="1">
    <source>
        <dbReference type="Pfam" id="PF07727"/>
    </source>
</evidence>
<reference evidence="3" key="1">
    <citation type="journal article" date="2019" name="Plant Biotechnol. J.">
        <title>Genome sequencing of the Australian wild diploid species Gossypium australe highlights disease resistance and delayed gland morphogenesis.</title>
        <authorList>
            <person name="Cai Y."/>
            <person name="Cai X."/>
            <person name="Wang Q."/>
            <person name="Wang P."/>
            <person name="Zhang Y."/>
            <person name="Cai C."/>
            <person name="Xu Y."/>
            <person name="Wang K."/>
            <person name="Zhou Z."/>
            <person name="Wang C."/>
            <person name="Geng S."/>
            <person name="Li B."/>
            <person name="Dong Q."/>
            <person name="Hou Y."/>
            <person name="Wang H."/>
            <person name="Ai P."/>
            <person name="Liu Z."/>
            <person name="Yi F."/>
            <person name="Sun M."/>
            <person name="An G."/>
            <person name="Cheng J."/>
            <person name="Zhang Y."/>
            <person name="Shi Q."/>
            <person name="Xie Y."/>
            <person name="Shi X."/>
            <person name="Chang Y."/>
            <person name="Huang F."/>
            <person name="Chen Y."/>
            <person name="Hong S."/>
            <person name="Mi L."/>
            <person name="Sun Q."/>
            <person name="Zhang L."/>
            <person name="Zhou B."/>
            <person name="Peng R."/>
            <person name="Zhang X."/>
            <person name="Liu F."/>
        </authorList>
    </citation>
    <scope>NUCLEOTIDE SEQUENCE [LARGE SCALE GENOMIC DNA]</scope>
    <source>
        <strain evidence="3">cv. PA1801</strain>
    </source>
</reference>
<dbReference type="Proteomes" id="UP000325315">
    <property type="component" value="Unassembled WGS sequence"/>
</dbReference>
<gene>
    <name evidence="2" type="ORF">EPI10_021561</name>
</gene>
<evidence type="ECO:0000313" key="2">
    <source>
        <dbReference type="EMBL" id="KAA3481176.1"/>
    </source>
</evidence>
<dbReference type="AlphaFoldDB" id="A0A5B6WJ30"/>